<dbReference type="EMBL" id="LRGB01002121">
    <property type="protein sequence ID" value="KZS09009.1"/>
    <property type="molecule type" value="Genomic_DNA"/>
</dbReference>
<evidence type="ECO:0000256" key="1">
    <source>
        <dbReference type="ARBA" id="ARBA00005454"/>
    </source>
</evidence>
<accession>A0A164RWH3</accession>
<dbReference type="PRINTS" id="PR00315">
    <property type="entry name" value="ELONGATNFCT"/>
</dbReference>
<dbReference type="NCBIfam" id="TIGR00231">
    <property type="entry name" value="small_GTP"/>
    <property type="match status" value="1"/>
</dbReference>
<evidence type="ECO:0000256" key="7">
    <source>
        <dbReference type="ARBA" id="ARBA00023136"/>
    </source>
</evidence>
<evidence type="ECO:0000256" key="5">
    <source>
        <dbReference type="ARBA" id="ARBA00023128"/>
    </source>
</evidence>
<dbReference type="Gene3D" id="2.40.30.10">
    <property type="entry name" value="Translation factors"/>
    <property type="match status" value="1"/>
</dbReference>
<dbReference type="InterPro" id="IPR013842">
    <property type="entry name" value="LepA_CTD"/>
</dbReference>
<feature type="binding site" evidence="8">
    <location>
        <begin position="134"/>
        <end position="138"/>
    </location>
    <ligand>
        <name>GTP</name>
        <dbReference type="ChEBI" id="CHEBI:37565"/>
    </ligand>
</feature>
<dbReference type="AlphaFoldDB" id="A0A164RWH3"/>
<comment type="similarity">
    <text evidence="1">Belongs to the TRAFAC class translation factor GTPase superfamily. Classic translation factor GTPase family. LepA subfamily.</text>
</comment>
<dbReference type="PROSITE" id="PS00301">
    <property type="entry name" value="G_TR_1"/>
    <property type="match status" value="1"/>
</dbReference>
<dbReference type="CDD" id="cd01890">
    <property type="entry name" value="LepA"/>
    <property type="match status" value="1"/>
</dbReference>
<keyword evidence="11" id="KW-1185">Reference proteome</keyword>
<keyword evidence="4 8" id="KW-0378">Hydrolase</keyword>
<dbReference type="FunFam" id="3.30.70.240:FF:000007">
    <property type="entry name" value="Translation factor GUF1, mitochondrial"/>
    <property type="match status" value="1"/>
</dbReference>
<evidence type="ECO:0000313" key="10">
    <source>
        <dbReference type="EMBL" id="KZS09009.1"/>
    </source>
</evidence>
<protein>
    <recommendedName>
        <fullName evidence="8">Translation factor GUF1 homolog, mitochondrial</fullName>
        <ecNumber evidence="8">3.6.5.n1</ecNumber>
    </recommendedName>
    <alternativeName>
        <fullName evidence="8">Elongation factor 4 homolog</fullName>
        <shortName evidence="8">EF-4</shortName>
    </alternativeName>
    <alternativeName>
        <fullName evidence="8">GTPase GUF1 homolog</fullName>
    </alternativeName>
    <alternativeName>
        <fullName evidence="8">Ribosomal back-translocase</fullName>
    </alternativeName>
</protein>
<feature type="binding site" evidence="8">
    <location>
        <begin position="188"/>
        <end position="191"/>
    </location>
    <ligand>
        <name>GTP</name>
        <dbReference type="ChEBI" id="CHEBI:37565"/>
    </ligand>
</feature>
<dbReference type="Gene3D" id="3.40.50.300">
    <property type="entry name" value="P-loop containing nucleotide triphosphate hydrolases"/>
    <property type="match status" value="1"/>
</dbReference>
<keyword evidence="7 8" id="KW-0472">Membrane</keyword>
<feature type="domain" description="Tr-type G" evidence="9">
    <location>
        <begin position="60"/>
        <end position="241"/>
    </location>
</feature>
<dbReference type="PANTHER" id="PTHR43512:SF7">
    <property type="entry name" value="TRANSLATION FACTOR GUF1, MITOCHONDRIAL"/>
    <property type="match status" value="1"/>
</dbReference>
<comment type="similarity">
    <text evidence="8">Belongs to the GTP-binding elongation factor family. LepA subfamily.</text>
</comment>
<keyword evidence="2 8" id="KW-0547">Nucleotide-binding</keyword>
<evidence type="ECO:0000256" key="3">
    <source>
        <dbReference type="ARBA" id="ARBA00022792"/>
    </source>
</evidence>
<dbReference type="SUPFAM" id="SSF50447">
    <property type="entry name" value="Translation proteins"/>
    <property type="match status" value="1"/>
</dbReference>
<comment type="function">
    <text evidence="8">Promotes mitochondrial protein synthesis. May act as a fidelity factor of the translation reaction, by catalyzing a one-codon backward translocation of tRNAs on improperly translocated ribosomes. Binds to mitochondrial ribosomes in a GTP-dependent manner.</text>
</comment>
<organism evidence="10 11">
    <name type="scientific">Daphnia magna</name>
    <dbReference type="NCBI Taxonomy" id="35525"/>
    <lineage>
        <taxon>Eukaryota</taxon>
        <taxon>Metazoa</taxon>
        <taxon>Ecdysozoa</taxon>
        <taxon>Arthropoda</taxon>
        <taxon>Crustacea</taxon>
        <taxon>Branchiopoda</taxon>
        <taxon>Diplostraca</taxon>
        <taxon>Cladocera</taxon>
        <taxon>Anomopoda</taxon>
        <taxon>Daphniidae</taxon>
        <taxon>Daphnia</taxon>
    </lineage>
</organism>
<dbReference type="SUPFAM" id="SSF52540">
    <property type="entry name" value="P-loop containing nucleoside triphosphate hydrolases"/>
    <property type="match status" value="1"/>
</dbReference>
<dbReference type="InterPro" id="IPR009000">
    <property type="entry name" value="Transl_B-barrel_sf"/>
</dbReference>
<dbReference type="GO" id="GO:0006412">
    <property type="term" value="P:translation"/>
    <property type="evidence" value="ECO:0007669"/>
    <property type="project" value="UniProtKB-KW"/>
</dbReference>
<evidence type="ECO:0000313" key="11">
    <source>
        <dbReference type="Proteomes" id="UP000076858"/>
    </source>
</evidence>
<dbReference type="GO" id="GO:0045727">
    <property type="term" value="P:positive regulation of translation"/>
    <property type="evidence" value="ECO:0007669"/>
    <property type="project" value="UniProtKB-UniRule"/>
</dbReference>
<dbReference type="FunFam" id="3.40.50.300:FF:000078">
    <property type="entry name" value="Elongation factor 4"/>
    <property type="match status" value="1"/>
</dbReference>
<comment type="catalytic activity">
    <reaction evidence="8">
        <text>GTP + H2O = GDP + phosphate + H(+)</text>
        <dbReference type="Rhea" id="RHEA:19669"/>
        <dbReference type="ChEBI" id="CHEBI:15377"/>
        <dbReference type="ChEBI" id="CHEBI:15378"/>
        <dbReference type="ChEBI" id="CHEBI:37565"/>
        <dbReference type="ChEBI" id="CHEBI:43474"/>
        <dbReference type="ChEBI" id="CHEBI:58189"/>
        <dbReference type="EC" id="3.6.5.n1"/>
    </reaction>
</comment>
<dbReference type="InterPro" id="IPR038363">
    <property type="entry name" value="LepA_C_sf"/>
</dbReference>
<dbReference type="Gene3D" id="3.30.70.870">
    <property type="entry name" value="Elongation Factor G (Translational Gtpase), domain 3"/>
    <property type="match status" value="1"/>
</dbReference>
<sequence length="683" mass="76551">MWKSRLIRHALKVCSRNYTKDVPWKKRLLLLPTTSCLHGHLQHYSNKSNSEIDLTLFPIERIRNFSIIAHIDHGKSTLADRLLELTGTIGKDSHEAQMLDRLQVERERGITVKAQTATLVYNYQGIDYLLNLIDTPGHVDFSFEVSRSLAACQGVILLVDANQGVQAQTVANFFLAFSKNLTIVPVMNKIDLKNADPESVGIQMKNIFEFEPKDILRISAKTGLNVDSVLQSIVERIPPPKNCDIAKPFRALLFDSWYDRYRGVIAVIAVIDGVIRSGDSISAKHTGKSYEIKDLGILRPNEVSLPCIQAGQVGYVVCNMRSSTEAKVGDTLFKKGLVNVEEVASFRQSKPMVFAGVYPMDQSETPALRSALEKLTLNDSSVTVAKESSAALGQGWRLGFLGLLHMEVFNQRLEQEYGAEVIVTVPSVISILLKISWYLTNGYLPNKYRSPTKVIQLHGEKNIKKYGAREIVVNNPAFFPDPSIIEQYFEPMVLGTIITPDIYMGPIMSLALDRRGVQVDSKNVDSSRVMMQFKFPLNEIAVDFYDALKSLSSGYASFDYEEDGFEASDIVKLHIMLNGEVVEELSTVVHVSKARKYGKEICLRLQETIPRQMFQVAIQATVGGKVVARENVAALRKDVTANYGGDISRRMKLLKRQAEGKKRMKSIANIELPRDTFIKVLKR</sequence>
<evidence type="ECO:0000256" key="8">
    <source>
        <dbReference type="HAMAP-Rule" id="MF_03137"/>
    </source>
</evidence>
<gene>
    <name evidence="10" type="ORF">APZ42_026737</name>
</gene>
<dbReference type="HAMAP" id="MF_00071">
    <property type="entry name" value="LepA"/>
    <property type="match status" value="1"/>
</dbReference>
<dbReference type="PROSITE" id="PS51722">
    <property type="entry name" value="G_TR_2"/>
    <property type="match status" value="1"/>
</dbReference>
<dbReference type="InterPro" id="IPR000640">
    <property type="entry name" value="EFG_V-like"/>
</dbReference>
<dbReference type="InterPro" id="IPR035647">
    <property type="entry name" value="EFG_III/V"/>
</dbReference>
<dbReference type="InterPro" id="IPR035654">
    <property type="entry name" value="LepA_IV"/>
</dbReference>
<dbReference type="Pfam" id="PF00679">
    <property type="entry name" value="EFG_C"/>
    <property type="match status" value="1"/>
</dbReference>
<dbReference type="Gene3D" id="3.30.70.240">
    <property type="match status" value="1"/>
</dbReference>
<dbReference type="FunFam" id="3.30.70.2570:FF:000001">
    <property type="entry name" value="Translation factor GUF1, mitochondrial"/>
    <property type="match status" value="1"/>
</dbReference>
<dbReference type="FunFam" id="3.30.70.870:FF:000004">
    <property type="entry name" value="Translation factor GUF1, mitochondrial"/>
    <property type="match status" value="1"/>
</dbReference>
<dbReference type="Pfam" id="PF03144">
    <property type="entry name" value="GTP_EFTU_D2"/>
    <property type="match status" value="1"/>
</dbReference>
<dbReference type="Gene3D" id="3.30.70.2570">
    <property type="entry name" value="Elongation factor 4, C-terminal domain"/>
    <property type="match status" value="1"/>
</dbReference>
<evidence type="ECO:0000256" key="2">
    <source>
        <dbReference type="ARBA" id="ARBA00022741"/>
    </source>
</evidence>
<dbReference type="InterPro" id="IPR000795">
    <property type="entry name" value="T_Tr_GTP-bd_dom"/>
</dbReference>
<keyword evidence="8" id="KW-0648">Protein biosynthesis</keyword>
<evidence type="ECO:0000259" key="9">
    <source>
        <dbReference type="PROSITE" id="PS51722"/>
    </source>
</evidence>
<dbReference type="FunFam" id="2.40.30.10:FF:000015">
    <property type="entry name" value="Translation factor GUF1, mitochondrial"/>
    <property type="match status" value="1"/>
</dbReference>
<dbReference type="EC" id="3.6.5.n1" evidence="8"/>
<dbReference type="GO" id="GO:0005743">
    <property type="term" value="C:mitochondrial inner membrane"/>
    <property type="evidence" value="ECO:0007669"/>
    <property type="project" value="UniProtKB-SubCell"/>
</dbReference>
<dbReference type="InterPro" id="IPR031157">
    <property type="entry name" value="G_TR_CS"/>
</dbReference>
<dbReference type="STRING" id="35525.A0A164RWH3"/>
<keyword evidence="6 8" id="KW-0342">GTP-binding</keyword>
<comment type="caution">
    <text evidence="10">The sequence shown here is derived from an EMBL/GenBank/DDBJ whole genome shotgun (WGS) entry which is preliminary data.</text>
</comment>
<dbReference type="GO" id="GO:0005525">
    <property type="term" value="F:GTP binding"/>
    <property type="evidence" value="ECO:0007669"/>
    <property type="project" value="UniProtKB-UniRule"/>
</dbReference>
<dbReference type="GO" id="GO:0097177">
    <property type="term" value="F:mitochondrial ribosome binding"/>
    <property type="evidence" value="ECO:0007669"/>
    <property type="project" value="TreeGrafter"/>
</dbReference>
<dbReference type="Pfam" id="PF06421">
    <property type="entry name" value="LepA_C"/>
    <property type="match status" value="1"/>
</dbReference>
<dbReference type="Pfam" id="PF00009">
    <property type="entry name" value="GTP_EFTU"/>
    <property type="match status" value="1"/>
</dbReference>
<dbReference type="CDD" id="cd03699">
    <property type="entry name" value="EF4_II"/>
    <property type="match status" value="1"/>
</dbReference>
<dbReference type="SUPFAM" id="SSF54980">
    <property type="entry name" value="EF-G C-terminal domain-like"/>
    <property type="match status" value="2"/>
</dbReference>
<dbReference type="GO" id="GO:0003924">
    <property type="term" value="F:GTPase activity"/>
    <property type="evidence" value="ECO:0007669"/>
    <property type="project" value="UniProtKB-UniRule"/>
</dbReference>
<name>A0A164RWH3_9CRUS</name>
<comment type="subcellular location">
    <subcellularLocation>
        <location evidence="8">Mitochondrion inner membrane</location>
        <topology evidence="8">Peripheral membrane protein</topology>
        <orientation evidence="8">Matrix side</orientation>
    </subcellularLocation>
</comment>
<reference evidence="10 11" key="1">
    <citation type="submission" date="2016-03" db="EMBL/GenBank/DDBJ databases">
        <title>EvidentialGene: Evidence-directed Construction of Genes on Genomes.</title>
        <authorList>
            <person name="Gilbert D.G."/>
            <person name="Choi J.-H."/>
            <person name="Mockaitis K."/>
            <person name="Colbourne J."/>
            <person name="Pfrender M."/>
        </authorList>
    </citation>
    <scope>NUCLEOTIDE SEQUENCE [LARGE SCALE GENOMIC DNA]</scope>
    <source>
        <strain evidence="10 11">Xinb3</strain>
        <tissue evidence="10">Complete organism</tissue>
    </source>
</reference>
<dbReference type="InterPro" id="IPR005225">
    <property type="entry name" value="Small_GTP-bd"/>
</dbReference>
<keyword evidence="5 8" id="KW-0496">Mitochondrion</keyword>
<keyword evidence="3 8" id="KW-0999">Mitochondrion inner membrane</keyword>
<feature type="binding site" evidence="8">
    <location>
        <begin position="69"/>
        <end position="76"/>
    </location>
    <ligand>
        <name>GTP</name>
        <dbReference type="ChEBI" id="CHEBI:37565"/>
    </ligand>
</feature>
<dbReference type="PANTHER" id="PTHR43512">
    <property type="entry name" value="TRANSLATION FACTOR GUF1-RELATED"/>
    <property type="match status" value="1"/>
</dbReference>
<dbReference type="InterPro" id="IPR006297">
    <property type="entry name" value="EF-4"/>
</dbReference>
<evidence type="ECO:0000256" key="6">
    <source>
        <dbReference type="ARBA" id="ARBA00023134"/>
    </source>
</evidence>
<dbReference type="Proteomes" id="UP000076858">
    <property type="component" value="Unassembled WGS sequence"/>
</dbReference>
<evidence type="ECO:0000256" key="4">
    <source>
        <dbReference type="ARBA" id="ARBA00022801"/>
    </source>
</evidence>
<dbReference type="GO" id="GO:0005759">
    <property type="term" value="C:mitochondrial matrix"/>
    <property type="evidence" value="ECO:0007669"/>
    <property type="project" value="UniProtKB-UniRule"/>
</dbReference>
<proteinExistence type="inferred from homology"/>
<dbReference type="OrthoDB" id="1074at2759"/>
<dbReference type="InterPro" id="IPR004161">
    <property type="entry name" value="EFTu-like_2"/>
</dbReference>
<dbReference type="CDD" id="cd03709">
    <property type="entry name" value="lepA_C"/>
    <property type="match status" value="1"/>
</dbReference>
<dbReference type="InterPro" id="IPR027417">
    <property type="entry name" value="P-loop_NTPase"/>
</dbReference>
<dbReference type="CDD" id="cd16260">
    <property type="entry name" value="EF4_III"/>
    <property type="match status" value="1"/>
</dbReference>